<dbReference type="Proteomes" id="UP000748756">
    <property type="component" value="Unassembled WGS sequence"/>
</dbReference>
<evidence type="ECO:0000313" key="2">
    <source>
        <dbReference type="Proteomes" id="UP000748756"/>
    </source>
</evidence>
<accession>A0A9P5R1Y6</accession>
<sequence length="91" mass="10555">RDKDDIKVVKVDLKWFFVPENAERYMNPGQVTSLKRKDMKLKTTSLVNVAMDQLELIMQKRTWVWPKSGIGRRPMTAQRFTVSIGSSKPTT</sequence>
<feature type="non-terminal residue" evidence="1">
    <location>
        <position position="1"/>
    </location>
</feature>
<keyword evidence="2" id="KW-1185">Reference proteome</keyword>
<feature type="non-terminal residue" evidence="1">
    <location>
        <position position="91"/>
    </location>
</feature>
<organism evidence="1 2">
    <name type="scientific">Linnemannia schmuckeri</name>
    <dbReference type="NCBI Taxonomy" id="64567"/>
    <lineage>
        <taxon>Eukaryota</taxon>
        <taxon>Fungi</taxon>
        <taxon>Fungi incertae sedis</taxon>
        <taxon>Mucoromycota</taxon>
        <taxon>Mortierellomycotina</taxon>
        <taxon>Mortierellomycetes</taxon>
        <taxon>Mortierellales</taxon>
        <taxon>Mortierellaceae</taxon>
        <taxon>Linnemannia</taxon>
    </lineage>
</organism>
<reference evidence="1" key="1">
    <citation type="journal article" date="2020" name="Fungal Divers.">
        <title>Resolving the Mortierellaceae phylogeny through synthesis of multi-gene phylogenetics and phylogenomics.</title>
        <authorList>
            <person name="Vandepol N."/>
            <person name="Liber J."/>
            <person name="Desiro A."/>
            <person name="Na H."/>
            <person name="Kennedy M."/>
            <person name="Barry K."/>
            <person name="Grigoriev I.V."/>
            <person name="Miller A.N."/>
            <person name="O'Donnell K."/>
            <person name="Stajich J.E."/>
            <person name="Bonito G."/>
        </authorList>
    </citation>
    <scope>NUCLEOTIDE SEQUENCE</scope>
    <source>
        <strain evidence="1">NRRL 6426</strain>
    </source>
</reference>
<name>A0A9P5R1Y6_9FUNG</name>
<gene>
    <name evidence="1" type="ORF">BG015_006015</name>
</gene>
<evidence type="ECO:0000313" key="1">
    <source>
        <dbReference type="EMBL" id="KAF9120699.1"/>
    </source>
</evidence>
<proteinExistence type="predicted"/>
<dbReference type="AlphaFoldDB" id="A0A9P5R1Y6"/>
<dbReference type="EMBL" id="JAAAUQ010002806">
    <property type="protein sequence ID" value="KAF9120699.1"/>
    <property type="molecule type" value="Genomic_DNA"/>
</dbReference>
<comment type="caution">
    <text evidence="1">The sequence shown here is derived from an EMBL/GenBank/DDBJ whole genome shotgun (WGS) entry which is preliminary data.</text>
</comment>
<protein>
    <submittedName>
        <fullName evidence="1">Uncharacterized protein</fullName>
    </submittedName>
</protein>